<gene>
    <name evidence="19" type="ORF">G352_18677</name>
</gene>
<dbReference type="SMART" id="SM00387">
    <property type="entry name" value="HATPase_c"/>
    <property type="match status" value="1"/>
</dbReference>
<keyword evidence="16" id="KW-0175">Coiled coil</keyword>
<dbReference type="InterPro" id="IPR005467">
    <property type="entry name" value="His_kinase_dom"/>
</dbReference>
<evidence type="ECO:0000256" key="13">
    <source>
        <dbReference type="ARBA" id="ARBA00023014"/>
    </source>
</evidence>
<evidence type="ECO:0000256" key="17">
    <source>
        <dbReference type="SAM" id="Phobius"/>
    </source>
</evidence>
<name>M2ZLT9_9NOCA</name>
<proteinExistence type="predicted"/>
<sequence length="431" mass="44784">MGSTVPGAEMPPHRSADGFADQSKVGGGGVVGGVSVGAMQTVRPHPPEGTVPVLRAMQLGQHALFVLLLLVGALRGGGSAGVLVLAGAEFAWYVSGLWFARRGSRGGIWLAVLLAGWLALVSLAPDFVWLAFALFFLCFHLLPTVAAIAATAALTAVAIVASVGHGTANPTAAVLGPLFGALVASGTALIYRQLVRDAEQRDALLTELTEAHRELLDAQDELVRLQRETGATAERARLARDIHDTLAQGFSSILLLARAGLRSGGDTAALLGRIEETAGRNLVEARRVVDKLRPSELDDAPLAAALGRILDRMRGDTGIDAELRVDGEPLPLPTGFDVALLRVAQSALANVRLHARARRVRVTLAYTPDEVRLDVVDDGTGFEVDAAGAGGGFGLTAMRDRLAELGGAVVVESAPGDGTAVAATLPVRMLS</sequence>
<accession>M2ZLT9</accession>
<keyword evidence="20" id="KW-1185">Reference proteome</keyword>
<evidence type="ECO:0000256" key="12">
    <source>
        <dbReference type="ARBA" id="ARBA00023012"/>
    </source>
</evidence>
<dbReference type="CDD" id="cd16917">
    <property type="entry name" value="HATPase_UhpB-NarQ-NarX-like"/>
    <property type="match status" value="1"/>
</dbReference>
<evidence type="ECO:0000256" key="9">
    <source>
        <dbReference type="ARBA" id="ARBA00022723"/>
    </source>
</evidence>
<evidence type="ECO:0000256" key="3">
    <source>
        <dbReference type="ARBA" id="ARBA00004496"/>
    </source>
</evidence>
<keyword evidence="6" id="KW-0004">4Fe-4S</keyword>
<keyword evidence="12" id="KW-0902">Two-component regulatory system</keyword>
<keyword evidence="17" id="KW-0472">Membrane</keyword>
<dbReference type="SUPFAM" id="SSF55874">
    <property type="entry name" value="ATPase domain of HSP90 chaperone/DNA topoisomerase II/histidine kinase"/>
    <property type="match status" value="1"/>
</dbReference>
<dbReference type="GO" id="GO:0046983">
    <property type="term" value="F:protein dimerization activity"/>
    <property type="evidence" value="ECO:0007669"/>
    <property type="project" value="InterPro"/>
</dbReference>
<feature type="transmembrane region" description="Helical" evidence="17">
    <location>
        <begin position="144"/>
        <end position="165"/>
    </location>
</feature>
<comment type="caution">
    <text evidence="19">The sequence shown here is derived from an EMBL/GenBank/DDBJ whole genome shotgun (WGS) entry which is preliminary data.</text>
</comment>
<evidence type="ECO:0000256" key="14">
    <source>
        <dbReference type="ARBA" id="ARBA00024827"/>
    </source>
</evidence>
<keyword evidence="11" id="KW-0408">Iron</keyword>
<evidence type="ECO:0000256" key="2">
    <source>
        <dbReference type="ARBA" id="ARBA00001966"/>
    </source>
</evidence>
<feature type="transmembrane region" description="Helical" evidence="17">
    <location>
        <begin position="108"/>
        <end position="137"/>
    </location>
</feature>
<evidence type="ECO:0000256" key="1">
    <source>
        <dbReference type="ARBA" id="ARBA00000085"/>
    </source>
</evidence>
<dbReference type="Pfam" id="PF02518">
    <property type="entry name" value="HATPase_c"/>
    <property type="match status" value="1"/>
</dbReference>
<feature type="transmembrane region" description="Helical" evidence="17">
    <location>
        <begin position="64"/>
        <end position="88"/>
    </location>
</feature>
<dbReference type="EMBL" id="AOEX01000059">
    <property type="protein sequence ID" value="EME61858.1"/>
    <property type="molecule type" value="Genomic_DNA"/>
</dbReference>
<evidence type="ECO:0000256" key="5">
    <source>
        <dbReference type="ARBA" id="ARBA00017322"/>
    </source>
</evidence>
<dbReference type="GO" id="GO:0005737">
    <property type="term" value="C:cytoplasm"/>
    <property type="evidence" value="ECO:0007669"/>
    <property type="project" value="UniProtKB-SubCell"/>
</dbReference>
<dbReference type="InterPro" id="IPR017205">
    <property type="entry name" value="Sig_transdc_His_kinase_ChrS"/>
</dbReference>
<dbReference type="AlphaFoldDB" id="M2ZLT9"/>
<comment type="cofactor">
    <cofactor evidence="2">
        <name>[4Fe-4S] cluster</name>
        <dbReference type="ChEBI" id="CHEBI:49883"/>
    </cofactor>
</comment>
<keyword evidence="17" id="KW-1133">Transmembrane helix</keyword>
<evidence type="ECO:0000256" key="7">
    <source>
        <dbReference type="ARBA" id="ARBA00022490"/>
    </source>
</evidence>
<evidence type="ECO:0000313" key="20">
    <source>
        <dbReference type="Proteomes" id="UP000011731"/>
    </source>
</evidence>
<dbReference type="PIRSF" id="PIRSF037434">
    <property type="entry name" value="STHK_ChrS"/>
    <property type="match status" value="1"/>
</dbReference>
<dbReference type="InterPro" id="IPR036890">
    <property type="entry name" value="HATPase_C_sf"/>
</dbReference>
<dbReference type="PANTHER" id="PTHR24421:SF62">
    <property type="entry name" value="SENSORY TRANSDUCTION HISTIDINE KINASE"/>
    <property type="match status" value="1"/>
</dbReference>
<dbReference type="GO" id="GO:0000155">
    <property type="term" value="F:phosphorelay sensor kinase activity"/>
    <property type="evidence" value="ECO:0007669"/>
    <property type="project" value="InterPro"/>
</dbReference>
<evidence type="ECO:0000256" key="15">
    <source>
        <dbReference type="ARBA" id="ARBA00030800"/>
    </source>
</evidence>
<comment type="subcellular location">
    <subcellularLocation>
        <location evidence="3">Cytoplasm</location>
    </subcellularLocation>
</comment>
<dbReference type="PRINTS" id="PR00344">
    <property type="entry name" value="BCTRLSENSOR"/>
</dbReference>
<dbReference type="PANTHER" id="PTHR24421">
    <property type="entry name" value="NITRATE/NITRITE SENSOR PROTEIN NARX-RELATED"/>
    <property type="match status" value="1"/>
</dbReference>
<organism evidence="19 20">
    <name type="scientific">Rhodococcus ruber BKS 20-38</name>
    <dbReference type="NCBI Taxonomy" id="1278076"/>
    <lineage>
        <taxon>Bacteria</taxon>
        <taxon>Bacillati</taxon>
        <taxon>Actinomycetota</taxon>
        <taxon>Actinomycetes</taxon>
        <taxon>Mycobacteriales</taxon>
        <taxon>Nocardiaceae</taxon>
        <taxon>Rhodococcus</taxon>
    </lineage>
</organism>
<comment type="function">
    <text evidence="14">Member of the two-component regulatory system NreB/NreC involved in the control of dissimilatory nitrate/nitrite reduction in response to oxygen. NreB functions as a direct oxygen sensor histidine kinase which is autophosphorylated, in the absence of oxygen, probably at the conserved histidine residue, and transfers its phosphate group probably to a conserved aspartate residue of NreC. NreB/NreC activates the expression of the nitrate (narGHJI) and nitrite (nir) reductase operons, as well as the putative nitrate transporter gene narT.</text>
</comment>
<evidence type="ECO:0000259" key="18">
    <source>
        <dbReference type="PROSITE" id="PS50109"/>
    </source>
</evidence>
<evidence type="ECO:0000256" key="4">
    <source>
        <dbReference type="ARBA" id="ARBA00012438"/>
    </source>
</evidence>
<evidence type="ECO:0000256" key="10">
    <source>
        <dbReference type="ARBA" id="ARBA00022777"/>
    </source>
</evidence>
<keyword evidence="7" id="KW-0963">Cytoplasm</keyword>
<keyword evidence="9" id="KW-0479">Metal-binding</keyword>
<keyword evidence="10 19" id="KW-0418">Kinase</keyword>
<evidence type="ECO:0000256" key="8">
    <source>
        <dbReference type="ARBA" id="ARBA00022679"/>
    </source>
</evidence>
<evidence type="ECO:0000256" key="16">
    <source>
        <dbReference type="SAM" id="Coils"/>
    </source>
</evidence>
<feature type="transmembrane region" description="Helical" evidence="17">
    <location>
        <begin position="171"/>
        <end position="191"/>
    </location>
</feature>
<feature type="coiled-coil region" evidence="16">
    <location>
        <begin position="201"/>
        <end position="228"/>
    </location>
</feature>
<keyword evidence="8" id="KW-0808">Transferase</keyword>
<dbReference type="InterPro" id="IPR004358">
    <property type="entry name" value="Sig_transdc_His_kin-like_C"/>
</dbReference>
<feature type="domain" description="Histidine kinase" evidence="18">
    <location>
        <begin position="237"/>
        <end position="429"/>
    </location>
</feature>
<evidence type="ECO:0000313" key="19">
    <source>
        <dbReference type="EMBL" id="EME61858.1"/>
    </source>
</evidence>
<keyword evidence="13" id="KW-0411">Iron-sulfur</keyword>
<dbReference type="InterPro" id="IPR011712">
    <property type="entry name" value="Sig_transdc_His_kin_sub3_dim/P"/>
</dbReference>
<keyword evidence="17" id="KW-0812">Transmembrane</keyword>
<dbReference type="GO" id="GO:0046872">
    <property type="term" value="F:metal ion binding"/>
    <property type="evidence" value="ECO:0007669"/>
    <property type="project" value="UniProtKB-KW"/>
</dbReference>
<dbReference type="Gene3D" id="3.30.565.10">
    <property type="entry name" value="Histidine kinase-like ATPase, C-terminal domain"/>
    <property type="match status" value="1"/>
</dbReference>
<dbReference type="EC" id="2.7.13.3" evidence="4"/>
<evidence type="ECO:0000256" key="11">
    <source>
        <dbReference type="ARBA" id="ARBA00023004"/>
    </source>
</evidence>
<dbReference type="PATRIC" id="fig|1278076.4.peg.3847"/>
<protein>
    <recommendedName>
        <fullName evidence="5">Oxygen sensor histidine kinase NreB</fullName>
        <ecNumber evidence="4">2.7.13.3</ecNumber>
    </recommendedName>
    <alternativeName>
        <fullName evidence="15">Nitrogen regulation protein B</fullName>
    </alternativeName>
</protein>
<dbReference type="GO" id="GO:0051539">
    <property type="term" value="F:4 iron, 4 sulfur cluster binding"/>
    <property type="evidence" value="ECO:0007669"/>
    <property type="project" value="UniProtKB-KW"/>
</dbReference>
<dbReference type="PROSITE" id="PS50109">
    <property type="entry name" value="HIS_KIN"/>
    <property type="match status" value="1"/>
</dbReference>
<dbReference type="Pfam" id="PF07730">
    <property type="entry name" value="HisKA_3"/>
    <property type="match status" value="1"/>
</dbReference>
<evidence type="ECO:0000256" key="6">
    <source>
        <dbReference type="ARBA" id="ARBA00022485"/>
    </source>
</evidence>
<dbReference type="GO" id="GO:0016020">
    <property type="term" value="C:membrane"/>
    <property type="evidence" value="ECO:0007669"/>
    <property type="project" value="InterPro"/>
</dbReference>
<dbReference type="InterPro" id="IPR003594">
    <property type="entry name" value="HATPase_dom"/>
</dbReference>
<comment type="catalytic activity">
    <reaction evidence="1">
        <text>ATP + protein L-histidine = ADP + protein N-phospho-L-histidine.</text>
        <dbReference type="EC" id="2.7.13.3"/>
    </reaction>
</comment>
<reference evidence="19 20" key="1">
    <citation type="journal article" date="2013" name="Genome Announc.">
        <title>Draft Genome Sequence of Rhodococcus ruber Strain BKS 20-38.</title>
        <authorList>
            <person name="Bala M."/>
            <person name="Kumar S."/>
            <person name="Raghava G.P."/>
            <person name="Mayilraj S."/>
        </authorList>
    </citation>
    <scope>NUCLEOTIDE SEQUENCE [LARGE SCALE GENOMIC DNA]</scope>
    <source>
        <strain evidence="19 20">BKS 20-38</strain>
    </source>
</reference>
<dbReference type="InterPro" id="IPR050482">
    <property type="entry name" value="Sensor_HK_TwoCompSys"/>
</dbReference>
<dbReference type="Gene3D" id="1.20.5.1930">
    <property type="match status" value="1"/>
</dbReference>
<dbReference type="Proteomes" id="UP000011731">
    <property type="component" value="Unassembled WGS sequence"/>
</dbReference>